<evidence type="ECO:0000313" key="1">
    <source>
        <dbReference type="EMBL" id="TRZ18940.1"/>
    </source>
</evidence>
<dbReference type="OrthoDB" id="276744at2759"/>
<keyword evidence="2" id="KW-1185">Reference proteome</keyword>
<dbReference type="PANTHER" id="PTHR33332">
    <property type="entry name" value="REVERSE TRANSCRIPTASE DOMAIN-CONTAINING PROTEIN"/>
    <property type="match status" value="1"/>
</dbReference>
<protein>
    <submittedName>
        <fullName evidence="1">Uncharacterized protein</fullName>
    </submittedName>
</protein>
<dbReference type="EMBL" id="SWJQ01000201">
    <property type="protein sequence ID" value="TRZ18940.1"/>
    <property type="molecule type" value="Genomic_DNA"/>
</dbReference>
<feature type="non-terminal residue" evidence="1">
    <location>
        <position position="1"/>
    </location>
</feature>
<gene>
    <name evidence="1" type="ORF">HGM15179_008171</name>
</gene>
<sequence length="152" mass="17809">YQVDHVMQSFSKAFYSIEFIIIQQTVYLYKMSKEKDQGFLVEYKSTINQQCVLVAKKPNGVLGCIRKSVASRTREVILSLYSFLVRPHLEFCVLFWDPQLKKKQGTTGDVPKGATKMINGWEHVSNERRSKEQSRVSLKKSERENYRCKQIY</sequence>
<reference evidence="1" key="1">
    <citation type="submission" date="2019-04" db="EMBL/GenBank/DDBJ databases">
        <title>Genome assembly of Zosterops borbonicus 15179.</title>
        <authorList>
            <person name="Leroy T."/>
            <person name="Anselmetti Y."/>
            <person name="Tilak M.-K."/>
            <person name="Nabholz B."/>
        </authorList>
    </citation>
    <scope>NUCLEOTIDE SEQUENCE</scope>
    <source>
        <strain evidence="1">HGM_15179</strain>
        <tissue evidence="1">Muscle</tissue>
    </source>
</reference>
<evidence type="ECO:0000313" key="2">
    <source>
        <dbReference type="Proteomes" id="UP000796761"/>
    </source>
</evidence>
<organism evidence="1 2">
    <name type="scientific">Zosterops borbonicus</name>
    <dbReference type="NCBI Taxonomy" id="364589"/>
    <lineage>
        <taxon>Eukaryota</taxon>
        <taxon>Metazoa</taxon>
        <taxon>Chordata</taxon>
        <taxon>Craniata</taxon>
        <taxon>Vertebrata</taxon>
        <taxon>Euteleostomi</taxon>
        <taxon>Archelosauria</taxon>
        <taxon>Archosauria</taxon>
        <taxon>Dinosauria</taxon>
        <taxon>Saurischia</taxon>
        <taxon>Theropoda</taxon>
        <taxon>Coelurosauria</taxon>
        <taxon>Aves</taxon>
        <taxon>Neognathae</taxon>
        <taxon>Neoaves</taxon>
        <taxon>Telluraves</taxon>
        <taxon>Australaves</taxon>
        <taxon>Passeriformes</taxon>
        <taxon>Sylvioidea</taxon>
        <taxon>Zosteropidae</taxon>
        <taxon>Zosterops</taxon>
    </lineage>
</organism>
<name>A0A8K1GK04_9PASS</name>
<accession>A0A8K1GK04</accession>
<proteinExistence type="predicted"/>
<comment type="caution">
    <text evidence="1">The sequence shown here is derived from an EMBL/GenBank/DDBJ whole genome shotgun (WGS) entry which is preliminary data.</text>
</comment>
<dbReference type="Proteomes" id="UP000796761">
    <property type="component" value="Unassembled WGS sequence"/>
</dbReference>
<dbReference type="AlphaFoldDB" id="A0A8K1GK04"/>